<dbReference type="Gene3D" id="3.30.530.20">
    <property type="match status" value="1"/>
</dbReference>
<gene>
    <name evidence="1" type="ORF">GPAL_0232</name>
</gene>
<evidence type="ECO:0000313" key="1">
    <source>
        <dbReference type="EMBL" id="GAC27113.1"/>
    </source>
</evidence>
<dbReference type="Pfam" id="PF10604">
    <property type="entry name" value="Polyketide_cyc2"/>
    <property type="match status" value="1"/>
</dbReference>
<dbReference type="STRING" id="1121922.GCA_000428905_02094"/>
<dbReference type="InterPro" id="IPR023393">
    <property type="entry name" value="START-like_dom_sf"/>
</dbReference>
<name>K6ZDT0_9ALTE</name>
<dbReference type="CDD" id="cd07821">
    <property type="entry name" value="PYR_PYL_RCAR_like"/>
    <property type="match status" value="1"/>
</dbReference>
<evidence type="ECO:0008006" key="3">
    <source>
        <dbReference type="Google" id="ProtNLM"/>
    </source>
</evidence>
<dbReference type="SUPFAM" id="SSF55961">
    <property type="entry name" value="Bet v1-like"/>
    <property type="match status" value="1"/>
</dbReference>
<keyword evidence="2" id="KW-1185">Reference proteome</keyword>
<organism evidence="1 2">
    <name type="scientific">Brumicola pallidula DSM 14239 = ACAM 615</name>
    <dbReference type="NCBI Taxonomy" id="1121922"/>
    <lineage>
        <taxon>Bacteria</taxon>
        <taxon>Pseudomonadati</taxon>
        <taxon>Pseudomonadota</taxon>
        <taxon>Gammaproteobacteria</taxon>
        <taxon>Alteromonadales</taxon>
        <taxon>Alteromonadaceae</taxon>
        <taxon>Brumicola</taxon>
    </lineage>
</organism>
<dbReference type="Proteomes" id="UP000006251">
    <property type="component" value="Unassembled WGS sequence"/>
</dbReference>
<sequence length="153" mass="17110">MFSISVERTIDKPIAEVFQVLSEHANYSQFKGVDKSSLIKKGKDDINGLGAVREIQAGGATLHEEIVAFEPPYLLAYKIIHSKPLPYAHKLGEVRLTEVDGKTHVHWRSQGHISIPLLGNWYFDKKIQQGGQRAFGSILKFIDNMPNIPTKSA</sequence>
<dbReference type="InterPro" id="IPR019587">
    <property type="entry name" value="Polyketide_cyclase/dehydratase"/>
</dbReference>
<dbReference type="OrthoDB" id="4459835at2"/>
<comment type="caution">
    <text evidence="1">The sequence shown here is derived from an EMBL/GenBank/DDBJ whole genome shotgun (WGS) entry which is preliminary data.</text>
</comment>
<proteinExistence type="predicted"/>
<accession>K6ZDT0</accession>
<protein>
    <recommendedName>
        <fullName evidence="3">Polyketide cyclase/dehydrase</fullName>
    </recommendedName>
</protein>
<reference evidence="2" key="1">
    <citation type="journal article" date="2014" name="Environ. Microbiol.">
        <title>Comparative genomics of the marine bacterial genus Glaciecola reveals the high degree of genomic diversity and genomic characteristic for cold adaptation.</title>
        <authorList>
            <person name="Qin Q.L."/>
            <person name="Xie B.B."/>
            <person name="Yu Y."/>
            <person name="Shu Y.L."/>
            <person name="Rong J.C."/>
            <person name="Zhang Y.J."/>
            <person name="Zhao D.L."/>
            <person name="Chen X.L."/>
            <person name="Zhang X.Y."/>
            <person name="Chen B."/>
            <person name="Zhou B.C."/>
            <person name="Zhang Y.Z."/>
        </authorList>
    </citation>
    <scope>NUCLEOTIDE SEQUENCE [LARGE SCALE GENOMIC DNA]</scope>
    <source>
        <strain evidence="2">ACAM 615</strain>
    </source>
</reference>
<evidence type="ECO:0000313" key="2">
    <source>
        <dbReference type="Proteomes" id="UP000006251"/>
    </source>
</evidence>
<dbReference type="AlphaFoldDB" id="K6ZDT0"/>
<dbReference type="RefSeq" id="WP_006008378.1">
    <property type="nucleotide sequence ID" value="NZ_BAEQ01000006.1"/>
</dbReference>
<dbReference type="EMBL" id="BAEQ01000006">
    <property type="protein sequence ID" value="GAC27113.1"/>
    <property type="molecule type" value="Genomic_DNA"/>
</dbReference>